<evidence type="ECO:0000313" key="12">
    <source>
        <dbReference type="EMBL" id="AFK54581.1"/>
    </source>
</evidence>
<sequence length="553" mass="61214">MTLAAAAHTFAAFPSINPFAGMRPIMTVDRRLAAEAKAWPFKEAQDLAKRLDGKLPAKGYVLFETGYGPSGLPHIGTFGEVARTTMVRRAFEQLTGMPTKLIAFSDDMDGLRKVPDNIPNQELVRGALGKPLTAVPDPFGTHASFGAHNNARLRAFLDAFGFDYEFRSATDCYRAGAFDDALRRVLERYDEIMKVMLPTLGEERQKTYSPILPVSPSTGRVLQVPILSYDAAAATIVFQDEDGTTVEQPVTGGRAKLQWKADWAMRWVALDVDYEMYGKDLIPSAELSGKIARILGGRQPNGFAYELFLDAEGQKISKSKGNGLSIEDWLRYGSPESLSLFMFQQPKRAKRLYFDVIPRAVDDYYAHLRGFHAADEPAKTLENPAWHIHGGNPPAGEPPVGFSMLLNLASACNAEDKSVLWGFITRYAPEATPETQPDLDRLVGYAVNYYQDFVKPQKRYKLPDAAERAAIEALAARLGDLPADATAEAIQDEVYEVGKAHGFENLRAWFKLLYEVLLGQEQGPRMGSFIQLYGRPETIRLIEDALAGKFATA</sequence>
<dbReference type="InterPro" id="IPR020751">
    <property type="entry name" value="aa-tRNA-synth_I_codon-bd_sub2"/>
</dbReference>
<dbReference type="InterPro" id="IPR045462">
    <property type="entry name" value="aa-tRNA-synth_I_cd-bd"/>
</dbReference>
<comment type="subcellular location">
    <subcellularLocation>
        <location evidence="1 10">Cytoplasm</location>
    </subcellularLocation>
</comment>
<keyword evidence="4 10" id="KW-0436">Ligase</keyword>
<evidence type="ECO:0000256" key="1">
    <source>
        <dbReference type="ARBA" id="ARBA00004496"/>
    </source>
</evidence>
<evidence type="ECO:0000256" key="5">
    <source>
        <dbReference type="ARBA" id="ARBA00022741"/>
    </source>
</evidence>
<keyword evidence="13" id="KW-1185">Reference proteome</keyword>
<dbReference type="Gene3D" id="3.40.50.620">
    <property type="entry name" value="HUPs"/>
    <property type="match status" value="2"/>
</dbReference>
<protein>
    <recommendedName>
        <fullName evidence="10">Lysine--tRNA ligase</fullName>
        <ecNumber evidence="10">6.1.1.6</ecNumber>
    </recommendedName>
    <alternativeName>
        <fullName evidence="10">Lysyl-tRNA synthetase</fullName>
        <shortName evidence="10">LysRS</shortName>
    </alternativeName>
</protein>
<reference evidence="12 13" key="1">
    <citation type="journal article" date="2012" name="J. Am. Chem. Soc.">
        <title>Bacterial biosynthesis and maturation of the didemnin anti-cancer agents.</title>
        <authorList>
            <person name="Xu Y."/>
            <person name="Kersten R.D."/>
            <person name="Nam S.J."/>
            <person name="Lu L."/>
            <person name="Al-Suwailem A.M."/>
            <person name="Zheng H."/>
            <person name="Fenical W."/>
            <person name="Dorrestein P.C."/>
            <person name="Moore B.S."/>
            <person name="Qian P.Y."/>
        </authorList>
    </citation>
    <scope>NUCLEOTIDE SEQUENCE [LARGE SCALE GENOMIC DNA]</scope>
    <source>
        <strain evidence="12 13">KA081020-065</strain>
    </source>
</reference>
<evidence type="ECO:0000313" key="13">
    <source>
        <dbReference type="Proteomes" id="UP000005258"/>
    </source>
</evidence>
<evidence type="ECO:0000256" key="10">
    <source>
        <dbReference type="HAMAP-Rule" id="MF_00177"/>
    </source>
</evidence>
<feature type="short sequence motif" description="'HIGH' region" evidence="10">
    <location>
        <begin position="69"/>
        <end position="77"/>
    </location>
</feature>
<proteinExistence type="inferred from homology"/>
<keyword evidence="6 10" id="KW-0067">ATP-binding</keyword>
<feature type="domain" description="Aminoacyl-tRNA synthetase class I anticodon-binding" evidence="11">
    <location>
        <begin position="457"/>
        <end position="545"/>
    </location>
</feature>
<dbReference type="SUPFAM" id="SSF52374">
    <property type="entry name" value="Nucleotidylyl transferase"/>
    <property type="match status" value="1"/>
</dbReference>
<keyword evidence="5 10" id="KW-0547">Nucleotide-binding</keyword>
<dbReference type="HAMAP" id="MF_00177">
    <property type="entry name" value="Lys_tRNA_synth_class1"/>
    <property type="match status" value="1"/>
</dbReference>
<dbReference type="NCBIfam" id="TIGR00467">
    <property type="entry name" value="lysS_arch"/>
    <property type="match status" value="1"/>
</dbReference>
<dbReference type="PANTHER" id="PTHR37940">
    <property type="entry name" value="LYSINE--TRNA LIGASE"/>
    <property type="match status" value="1"/>
</dbReference>
<evidence type="ECO:0000256" key="2">
    <source>
        <dbReference type="ARBA" id="ARBA00005594"/>
    </source>
</evidence>
<dbReference type="GO" id="GO:0004824">
    <property type="term" value="F:lysine-tRNA ligase activity"/>
    <property type="evidence" value="ECO:0007669"/>
    <property type="project" value="UniProtKB-UniRule"/>
</dbReference>
<feature type="short sequence motif" description="'KMSKS' region" evidence="10">
    <location>
        <begin position="315"/>
        <end position="319"/>
    </location>
</feature>
<evidence type="ECO:0000256" key="9">
    <source>
        <dbReference type="ARBA" id="ARBA00048573"/>
    </source>
</evidence>
<dbReference type="GO" id="GO:0005524">
    <property type="term" value="F:ATP binding"/>
    <property type="evidence" value="ECO:0007669"/>
    <property type="project" value="UniProtKB-UniRule"/>
</dbReference>
<dbReference type="InterPro" id="IPR001412">
    <property type="entry name" value="aa-tRNA-synth_I_CS"/>
</dbReference>
<dbReference type="KEGG" id="tmo:TMO_2743"/>
<keyword evidence="7 10" id="KW-0648">Protein biosynthesis</keyword>
<dbReference type="HOGENOM" id="CLU_025562_2_0_5"/>
<evidence type="ECO:0000256" key="8">
    <source>
        <dbReference type="ARBA" id="ARBA00023146"/>
    </source>
</evidence>
<dbReference type="Pfam" id="PF19269">
    <property type="entry name" value="Anticodon_2"/>
    <property type="match status" value="1"/>
</dbReference>
<dbReference type="InterPro" id="IPR002904">
    <property type="entry name" value="Lys-tRNA-ligase"/>
</dbReference>
<dbReference type="GO" id="GO:0005737">
    <property type="term" value="C:cytoplasm"/>
    <property type="evidence" value="ECO:0007669"/>
    <property type="project" value="UniProtKB-SubCell"/>
</dbReference>
<dbReference type="eggNOG" id="COG1384">
    <property type="taxonomic scope" value="Bacteria"/>
</dbReference>
<feature type="binding site" evidence="10">
    <location>
        <position position="318"/>
    </location>
    <ligand>
        <name>ATP</name>
        <dbReference type="ChEBI" id="CHEBI:30616"/>
    </ligand>
</feature>
<dbReference type="PROSITE" id="PS00178">
    <property type="entry name" value="AA_TRNA_LIGASE_I"/>
    <property type="match status" value="1"/>
</dbReference>
<dbReference type="Gene3D" id="1.10.10.350">
    <property type="match status" value="1"/>
</dbReference>
<dbReference type="GO" id="GO:0006430">
    <property type="term" value="P:lysyl-tRNA aminoacylation"/>
    <property type="evidence" value="ECO:0007669"/>
    <property type="project" value="UniProtKB-UniRule"/>
</dbReference>
<gene>
    <name evidence="10 12" type="primary">lysS</name>
    <name evidence="12" type="ordered locus">TMO_2743</name>
</gene>
<comment type="similarity">
    <text evidence="2 10">Belongs to the class-I aminoacyl-tRNA synthetase family.</text>
</comment>
<evidence type="ECO:0000256" key="6">
    <source>
        <dbReference type="ARBA" id="ARBA00022840"/>
    </source>
</evidence>
<dbReference type="STRING" id="1110502.TMO_2743"/>
<dbReference type="PATRIC" id="fig|1110502.3.peg.2812"/>
<dbReference type="Pfam" id="PF01921">
    <property type="entry name" value="tRNA-synt_1f"/>
    <property type="match status" value="1"/>
</dbReference>
<dbReference type="GO" id="GO:0000049">
    <property type="term" value="F:tRNA binding"/>
    <property type="evidence" value="ECO:0007669"/>
    <property type="project" value="InterPro"/>
</dbReference>
<dbReference type="Proteomes" id="UP000005258">
    <property type="component" value="Chromosome"/>
</dbReference>
<evidence type="ECO:0000256" key="3">
    <source>
        <dbReference type="ARBA" id="ARBA00022490"/>
    </source>
</evidence>
<dbReference type="NCBIfam" id="NF001968">
    <property type="entry name" value="PRK00750.1-2"/>
    <property type="match status" value="1"/>
</dbReference>
<comment type="catalytic activity">
    <reaction evidence="9 10">
        <text>tRNA(Lys) + L-lysine + ATP = L-lysyl-tRNA(Lys) + AMP + diphosphate</text>
        <dbReference type="Rhea" id="RHEA:20792"/>
        <dbReference type="Rhea" id="RHEA-COMP:9696"/>
        <dbReference type="Rhea" id="RHEA-COMP:9697"/>
        <dbReference type="ChEBI" id="CHEBI:30616"/>
        <dbReference type="ChEBI" id="CHEBI:32551"/>
        <dbReference type="ChEBI" id="CHEBI:33019"/>
        <dbReference type="ChEBI" id="CHEBI:78442"/>
        <dbReference type="ChEBI" id="CHEBI:78529"/>
        <dbReference type="ChEBI" id="CHEBI:456215"/>
        <dbReference type="EC" id="6.1.1.6"/>
    </reaction>
</comment>
<dbReference type="PANTHER" id="PTHR37940:SF1">
    <property type="entry name" value="LYSINE--TRNA LIGASE"/>
    <property type="match status" value="1"/>
</dbReference>
<evidence type="ECO:0000256" key="4">
    <source>
        <dbReference type="ARBA" id="ARBA00022598"/>
    </source>
</evidence>
<dbReference type="InterPro" id="IPR008925">
    <property type="entry name" value="aa_tRNA-synth_I_cd-bd_sf"/>
</dbReference>
<name>I3TP93_TISMK</name>
<accession>I3TP93</accession>
<keyword evidence="3 10" id="KW-0963">Cytoplasm</keyword>
<dbReference type="SUPFAM" id="SSF48163">
    <property type="entry name" value="An anticodon-binding domain of class I aminoacyl-tRNA synthetases"/>
    <property type="match status" value="1"/>
</dbReference>
<evidence type="ECO:0000259" key="11">
    <source>
        <dbReference type="Pfam" id="PF19269"/>
    </source>
</evidence>
<organism evidence="12 13">
    <name type="scientific">Tistrella mobilis (strain KA081020-065)</name>
    <dbReference type="NCBI Taxonomy" id="1110502"/>
    <lineage>
        <taxon>Bacteria</taxon>
        <taxon>Pseudomonadati</taxon>
        <taxon>Pseudomonadota</taxon>
        <taxon>Alphaproteobacteria</taxon>
        <taxon>Geminicoccales</taxon>
        <taxon>Geminicoccaceae</taxon>
        <taxon>Tistrella</taxon>
    </lineage>
</organism>
<keyword evidence="8 10" id="KW-0030">Aminoacyl-tRNA synthetase</keyword>
<dbReference type="AlphaFoldDB" id="I3TP93"/>
<evidence type="ECO:0000256" key="7">
    <source>
        <dbReference type="ARBA" id="ARBA00022917"/>
    </source>
</evidence>
<dbReference type="EC" id="6.1.1.6" evidence="10"/>
<dbReference type="EMBL" id="CP003236">
    <property type="protein sequence ID" value="AFK54581.1"/>
    <property type="molecule type" value="Genomic_DNA"/>
</dbReference>
<dbReference type="InterPro" id="IPR014729">
    <property type="entry name" value="Rossmann-like_a/b/a_fold"/>
</dbReference>